<name>A0ABS9QF49_9HYPH</name>
<keyword evidence="1" id="KW-0816">Tricarboxylic acid cycle</keyword>
<comment type="caution">
    <text evidence="6">The sequence shown here is derived from an EMBL/GenBank/DDBJ whole genome shotgun (WGS) entry which is preliminary data.</text>
</comment>
<dbReference type="InterPro" id="IPR032875">
    <property type="entry name" value="Succ_CoA_lig_flav_dom"/>
</dbReference>
<proteinExistence type="predicted"/>
<gene>
    <name evidence="6" type="ORF">L4923_13575</name>
</gene>
<dbReference type="SMART" id="SM00881">
    <property type="entry name" value="CoA_binding"/>
    <property type="match status" value="1"/>
</dbReference>
<dbReference type="Gene3D" id="3.30.470.20">
    <property type="entry name" value="ATP-grasp fold, B domain"/>
    <property type="match status" value="1"/>
</dbReference>
<dbReference type="RefSeq" id="WP_239365861.1">
    <property type="nucleotide sequence ID" value="NZ_JAKREW010000011.1"/>
</dbReference>
<dbReference type="PANTHER" id="PTHR43334">
    <property type="entry name" value="ACETATE--COA LIGASE [ADP-FORMING]"/>
    <property type="match status" value="1"/>
</dbReference>
<dbReference type="CDD" id="cd04301">
    <property type="entry name" value="NAT_SF"/>
    <property type="match status" value="1"/>
</dbReference>
<dbReference type="InterPro" id="IPR016181">
    <property type="entry name" value="Acyl_CoA_acyltransferase"/>
</dbReference>
<dbReference type="InterPro" id="IPR000182">
    <property type="entry name" value="GNAT_dom"/>
</dbReference>
<evidence type="ECO:0000256" key="3">
    <source>
        <dbReference type="ARBA" id="ARBA00022741"/>
    </source>
</evidence>
<dbReference type="SUPFAM" id="SSF52210">
    <property type="entry name" value="Succinyl-CoA synthetase domains"/>
    <property type="match status" value="2"/>
</dbReference>
<dbReference type="Pfam" id="PF19045">
    <property type="entry name" value="Ligase_CoA_2"/>
    <property type="match status" value="1"/>
</dbReference>
<keyword evidence="2 6" id="KW-0436">Ligase</keyword>
<keyword evidence="7" id="KW-1185">Reference proteome</keyword>
<keyword evidence="4" id="KW-0067">ATP-binding</keyword>
<dbReference type="SUPFAM" id="SSF55729">
    <property type="entry name" value="Acyl-CoA N-acyltransferases (Nat)"/>
    <property type="match status" value="1"/>
</dbReference>
<accession>A0ABS9QF49</accession>
<dbReference type="InterPro" id="IPR013815">
    <property type="entry name" value="ATP_grasp_subdomain_1"/>
</dbReference>
<evidence type="ECO:0000256" key="2">
    <source>
        <dbReference type="ARBA" id="ARBA00022598"/>
    </source>
</evidence>
<evidence type="ECO:0000256" key="1">
    <source>
        <dbReference type="ARBA" id="ARBA00022532"/>
    </source>
</evidence>
<dbReference type="InterPro" id="IPR036291">
    <property type="entry name" value="NAD(P)-bd_dom_sf"/>
</dbReference>
<dbReference type="InterPro" id="IPR016102">
    <property type="entry name" value="Succinyl-CoA_synth-like"/>
</dbReference>
<dbReference type="InterPro" id="IPR043938">
    <property type="entry name" value="Ligase_CoA_dom"/>
</dbReference>
<organism evidence="6 7">
    <name type="scientific">Mesorhizobium retamae</name>
    <dbReference type="NCBI Taxonomy" id="2912854"/>
    <lineage>
        <taxon>Bacteria</taxon>
        <taxon>Pseudomonadati</taxon>
        <taxon>Pseudomonadota</taxon>
        <taxon>Alphaproteobacteria</taxon>
        <taxon>Hyphomicrobiales</taxon>
        <taxon>Phyllobacteriaceae</taxon>
        <taxon>Mesorhizobium</taxon>
    </lineage>
</organism>
<dbReference type="GO" id="GO:0016874">
    <property type="term" value="F:ligase activity"/>
    <property type="evidence" value="ECO:0007669"/>
    <property type="project" value="UniProtKB-KW"/>
</dbReference>
<dbReference type="InterPro" id="IPR003781">
    <property type="entry name" value="CoA-bd"/>
</dbReference>
<dbReference type="InterPro" id="IPR051538">
    <property type="entry name" value="Acyl-CoA_Synth/Transferase"/>
</dbReference>
<evidence type="ECO:0000256" key="4">
    <source>
        <dbReference type="ARBA" id="ARBA00022840"/>
    </source>
</evidence>
<dbReference type="Gene3D" id="3.30.1490.20">
    <property type="entry name" value="ATP-grasp fold, A domain"/>
    <property type="match status" value="1"/>
</dbReference>
<dbReference type="Pfam" id="PF00583">
    <property type="entry name" value="Acetyltransf_1"/>
    <property type="match status" value="1"/>
</dbReference>
<evidence type="ECO:0000313" key="6">
    <source>
        <dbReference type="EMBL" id="MCG7506048.1"/>
    </source>
</evidence>
<dbReference type="EMBL" id="JAKREW010000011">
    <property type="protein sequence ID" value="MCG7506048.1"/>
    <property type="molecule type" value="Genomic_DNA"/>
</dbReference>
<evidence type="ECO:0000313" key="7">
    <source>
        <dbReference type="Proteomes" id="UP001201701"/>
    </source>
</evidence>
<keyword evidence="3" id="KW-0547">Nucleotide-binding</keyword>
<evidence type="ECO:0000259" key="5">
    <source>
        <dbReference type="PROSITE" id="PS51186"/>
    </source>
</evidence>
<sequence>MTIRNLDCAISPRSVAVIGASIRVGSVGRVVFDNIVGGGFEGKIWPLNPKYKQIGDRRCYARVADLPDIPDLAVIVTPPDTVPGLIRELGEKGTRAAVVITAGLTRENGLRQAMLDAAKPSLLRIIGPNTVGLMVPPAKLNASFAHTPAGAGNIALLSQSGAIATSLVDWAADNNIGFSRILSLGDMADVDVGDCLDMLAGDIHTRAIVMYLETITSPRKFLSAARAAARLKPVIAIKPGRHEQAAKAAATHTGALSAADKVVDAALRRAGVLRVQDLAELFDAAEMLAHHSPLEQARLSIVTNGGGAGVLAVDKLIDRGGELTALAPSTIDELNRVLPSTWSHANPIDIVGDAAPTRYEAALEALSADPETDVILVMNCPTGLGSSADAAKAVADLGTGGRIAGKPLLACWLGEHSAREGRRILTEAGIANFETPEDAVTAATYLSEWSRAQRALLRVPASQSESPLERRAAVYPILRQAAAEGRSMLTEPEAKAVIAFYGIEIPKTIVANSTAEVAQAADDLLKGTERVAVKLLSKMVSHKSDLGGVALDIASADEAERTAKAIEKRLAGRSPQIQVDGFAVQEMIVRKDGQELILGMHLDPMFGPVMLFGAGGVAVEVVNDTAIALPPLDDVLAADLIDATRIGRLLAGYRDRAPANRAAIMAALTGLSQMVVDFPCLVSLDVNPLLVDANGAIALDARIEINPERVDEVGPNPALAIRPYPAGWSRDFVTAGMSFQMRPVMPADVTLYPEFLAKVSPGDLRLRFLAPRKNFPDQMLKRLTQLDYDRDIAFAALEEGTGKLAGIGRLCCDPDHTTGEYALLVRTDLQGHGLGWELLKQIIAYAKAEHLDRIEGIVLNENHKMLAMCREFGFSLSHHPSEPGLSVATLEVNTPAFASNLNEVEVGV</sequence>
<reference evidence="6 7" key="1">
    <citation type="submission" date="2022-02" db="EMBL/GenBank/DDBJ databases">
        <title>Draft genome sequence of Mezorhizobium retamae strain IRAMC:0171 isolated from Retama raetam nodules.</title>
        <authorList>
            <person name="Bengaied R."/>
            <person name="Sbissi I."/>
            <person name="Huber K."/>
            <person name="Ghodbane F."/>
            <person name="Nouioui I."/>
            <person name="Tarhouni M."/>
            <person name="Gtari M."/>
        </authorList>
    </citation>
    <scope>NUCLEOTIDE SEQUENCE [LARGE SCALE GENOMIC DNA]</scope>
    <source>
        <strain evidence="6 7">IRAMC:0171</strain>
    </source>
</reference>
<dbReference type="Gene3D" id="3.40.630.30">
    <property type="match status" value="1"/>
</dbReference>
<dbReference type="SUPFAM" id="SSF56059">
    <property type="entry name" value="Glutathione synthetase ATP-binding domain-like"/>
    <property type="match status" value="1"/>
</dbReference>
<dbReference type="Gene3D" id="3.40.50.261">
    <property type="entry name" value="Succinyl-CoA synthetase domains"/>
    <property type="match status" value="2"/>
</dbReference>
<protein>
    <submittedName>
        <fullName evidence="6">Bifunctional acetate--CoA ligase family protein/GNAT family N-acetyltransferase</fullName>
    </submittedName>
</protein>
<dbReference type="PROSITE" id="PS51186">
    <property type="entry name" value="GNAT"/>
    <property type="match status" value="1"/>
</dbReference>
<dbReference type="SUPFAM" id="SSF51735">
    <property type="entry name" value="NAD(P)-binding Rossmann-fold domains"/>
    <property type="match status" value="1"/>
</dbReference>
<dbReference type="Pfam" id="PF13380">
    <property type="entry name" value="CoA_binding_2"/>
    <property type="match status" value="1"/>
</dbReference>
<dbReference type="Pfam" id="PF13607">
    <property type="entry name" value="Succ_CoA_lig"/>
    <property type="match status" value="1"/>
</dbReference>
<dbReference type="Proteomes" id="UP001201701">
    <property type="component" value="Unassembled WGS sequence"/>
</dbReference>
<dbReference type="PANTHER" id="PTHR43334:SF1">
    <property type="entry name" value="3-HYDROXYPROPIONATE--COA LIGASE [ADP-FORMING]"/>
    <property type="match status" value="1"/>
</dbReference>
<feature type="domain" description="N-acetyltransferase" evidence="5">
    <location>
        <begin position="739"/>
        <end position="896"/>
    </location>
</feature>
<dbReference type="Pfam" id="PF13549">
    <property type="entry name" value="ATP-grasp_5"/>
    <property type="match status" value="1"/>
</dbReference>
<dbReference type="Gene3D" id="3.40.50.720">
    <property type="entry name" value="NAD(P)-binding Rossmann-like Domain"/>
    <property type="match status" value="1"/>
</dbReference>